<keyword evidence="1" id="KW-1133">Transmembrane helix</keyword>
<dbReference type="GO" id="GO:0003964">
    <property type="term" value="F:RNA-directed DNA polymerase activity"/>
    <property type="evidence" value="ECO:0007669"/>
    <property type="project" value="UniProtKB-KW"/>
</dbReference>
<dbReference type="OrthoDB" id="6782574at2759"/>
<evidence type="ECO:0000256" key="1">
    <source>
        <dbReference type="SAM" id="Phobius"/>
    </source>
</evidence>
<proteinExistence type="predicted"/>
<dbReference type="EMBL" id="KK116986">
    <property type="protein sequence ID" value="KFM69237.1"/>
    <property type="molecule type" value="Genomic_DNA"/>
</dbReference>
<keyword evidence="3" id="KW-1185">Reference proteome</keyword>
<keyword evidence="2" id="KW-0548">Nucleotidyltransferase</keyword>
<gene>
    <name evidence="2" type="ORF">X975_22527</name>
</gene>
<evidence type="ECO:0000313" key="3">
    <source>
        <dbReference type="Proteomes" id="UP000054359"/>
    </source>
</evidence>
<keyword evidence="1" id="KW-0472">Membrane</keyword>
<keyword evidence="2" id="KW-0808">Transferase</keyword>
<keyword evidence="2" id="KW-0695">RNA-directed DNA polymerase</keyword>
<feature type="non-terminal residue" evidence="2">
    <location>
        <position position="78"/>
    </location>
</feature>
<sequence length="78" mass="9218">MKNLFSLIGKYSKLDLLRKRYVFTAIIRTIFIYASPAWAAVNNKDQNKLQIVQNKYLRLITQAHFYVSNDTLHKDLKN</sequence>
<accession>A0A087TVU8</accession>
<reference evidence="2 3" key="1">
    <citation type="submission" date="2013-11" db="EMBL/GenBank/DDBJ databases">
        <title>Genome sequencing of Stegodyphus mimosarum.</title>
        <authorList>
            <person name="Bechsgaard J."/>
        </authorList>
    </citation>
    <scope>NUCLEOTIDE SEQUENCE [LARGE SCALE GENOMIC DNA]</scope>
</reference>
<evidence type="ECO:0000313" key="2">
    <source>
        <dbReference type="EMBL" id="KFM69237.1"/>
    </source>
</evidence>
<feature type="transmembrane region" description="Helical" evidence="1">
    <location>
        <begin position="21"/>
        <end position="41"/>
    </location>
</feature>
<protein>
    <submittedName>
        <fullName evidence="2">Putative RNA-directed DNA polymerase from transposon BS</fullName>
    </submittedName>
</protein>
<dbReference type="AlphaFoldDB" id="A0A087TVU8"/>
<organism evidence="2 3">
    <name type="scientific">Stegodyphus mimosarum</name>
    <name type="common">African social velvet spider</name>
    <dbReference type="NCBI Taxonomy" id="407821"/>
    <lineage>
        <taxon>Eukaryota</taxon>
        <taxon>Metazoa</taxon>
        <taxon>Ecdysozoa</taxon>
        <taxon>Arthropoda</taxon>
        <taxon>Chelicerata</taxon>
        <taxon>Arachnida</taxon>
        <taxon>Araneae</taxon>
        <taxon>Araneomorphae</taxon>
        <taxon>Entelegynae</taxon>
        <taxon>Eresoidea</taxon>
        <taxon>Eresidae</taxon>
        <taxon>Stegodyphus</taxon>
    </lineage>
</organism>
<name>A0A087TVU8_STEMI</name>
<keyword evidence="1" id="KW-0812">Transmembrane</keyword>
<dbReference type="Proteomes" id="UP000054359">
    <property type="component" value="Unassembled WGS sequence"/>
</dbReference>